<evidence type="ECO:0000313" key="6">
    <source>
        <dbReference type="Proteomes" id="UP001595821"/>
    </source>
</evidence>
<dbReference type="PANTHER" id="PTHR30502">
    <property type="entry name" value="2-KETO-3-DEOXY-L-RHAMNONATE ALDOLASE"/>
    <property type="match status" value="1"/>
</dbReference>
<dbReference type="InterPro" id="IPR015813">
    <property type="entry name" value="Pyrv/PenolPyrv_kinase-like_dom"/>
</dbReference>
<gene>
    <name evidence="5" type="ORF">ACFOZ7_18730</name>
</gene>
<evidence type="ECO:0000259" key="4">
    <source>
        <dbReference type="Pfam" id="PF03328"/>
    </source>
</evidence>
<dbReference type="Proteomes" id="UP001595821">
    <property type="component" value="Unassembled WGS sequence"/>
</dbReference>
<dbReference type="RefSeq" id="WP_246971728.1">
    <property type="nucleotide sequence ID" value="NZ_CP095397.1"/>
</dbReference>
<dbReference type="EMBL" id="JBHSDJ010000129">
    <property type="protein sequence ID" value="MFC4248934.1"/>
    <property type="molecule type" value="Genomic_DNA"/>
</dbReference>
<dbReference type="GO" id="GO:0016829">
    <property type="term" value="F:lyase activity"/>
    <property type="evidence" value="ECO:0007669"/>
    <property type="project" value="UniProtKB-KW"/>
</dbReference>
<dbReference type="InterPro" id="IPR050251">
    <property type="entry name" value="HpcH-HpaI_aldolase"/>
</dbReference>
<dbReference type="InterPro" id="IPR005000">
    <property type="entry name" value="Aldolase/citrate-lyase_domain"/>
</dbReference>
<comment type="caution">
    <text evidence="5">The sequence shown here is derived from an EMBL/GenBank/DDBJ whole genome shotgun (WGS) entry which is preliminary data.</text>
</comment>
<feature type="domain" description="HpcH/HpaI aldolase/citrate lyase" evidence="4">
    <location>
        <begin position="75"/>
        <end position="285"/>
    </location>
</feature>
<sequence length="295" mass="31763">MVDNTEQTSTAPSATRRRYMKATGAVAVGALASSAVAADGRTDPSTFSDEFLEAVENGEPVYGVSASLAGMDPVTVTSHVDTDWIWIDTEHAAYDVREVREMMSVIPEDTAGITRVPGAHPKEVERVLDAGSDGVIVPKLRTVEEVEEFVASAYYPPKGDRGVAGSPASTFGLEFDEEYMQTANENVFVVIQVETAELVDNIDRVAQIEGIDSLLIGPADLSSQLGDPLNTDTAEFQRAVDRVRRAAERNDIAPGYWIGLDDAEPFVEEGWQVLSLGSDAALLAQAVQERIDDSP</sequence>
<comment type="similarity">
    <text evidence="1">Belongs to the HpcH/HpaI aldolase family.</text>
</comment>
<evidence type="ECO:0000256" key="2">
    <source>
        <dbReference type="ARBA" id="ARBA00022723"/>
    </source>
</evidence>
<dbReference type="PANTHER" id="PTHR30502:SF0">
    <property type="entry name" value="PHOSPHOENOLPYRUVATE CARBOXYLASE FAMILY PROTEIN"/>
    <property type="match status" value="1"/>
</dbReference>
<dbReference type="AlphaFoldDB" id="A0ABD5P4G1"/>
<dbReference type="InterPro" id="IPR006311">
    <property type="entry name" value="TAT_signal"/>
</dbReference>
<dbReference type="PROSITE" id="PS51318">
    <property type="entry name" value="TAT"/>
    <property type="match status" value="1"/>
</dbReference>
<evidence type="ECO:0000313" key="5">
    <source>
        <dbReference type="EMBL" id="MFC4248934.1"/>
    </source>
</evidence>
<dbReference type="InterPro" id="IPR040442">
    <property type="entry name" value="Pyrv_kinase-like_dom_sf"/>
</dbReference>
<protein>
    <submittedName>
        <fullName evidence="5">HpcH/HpaI aldolase/citrate lyase family protein</fullName>
    </submittedName>
</protein>
<dbReference type="SUPFAM" id="SSF51621">
    <property type="entry name" value="Phosphoenolpyruvate/pyruvate domain"/>
    <property type="match status" value="1"/>
</dbReference>
<dbReference type="Pfam" id="PF03328">
    <property type="entry name" value="HpcH_HpaI"/>
    <property type="match status" value="1"/>
</dbReference>
<evidence type="ECO:0000256" key="1">
    <source>
        <dbReference type="ARBA" id="ARBA00005568"/>
    </source>
</evidence>
<dbReference type="GeneID" id="71852566"/>
<proteinExistence type="inferred from homology"/>
<keyword evidence="3 5" id="KW-0456">Lyase</keyword>
<evidence type="ECO:0000256" key="3">
    <source>
        <dbReference type="ARBA" id="ARBA00023239"/>
    </source>
</evidence>
<dbReference type="GO" id="GO:0046872">
    <property type="term" value="F:metal ion binding"/>
    <property type="evidence" value="ECO:0007669"/>
    <property type="project" value="UniProtKB-KW"/>
</dbReference>
<reference evidence="5 6" key="1">
    <citation type="journal article" date="2014" name="Int. J. Syst. Evol. Microbiol.">
        <title>Complete genome sequence of Corynebacterium casei LMG S-19264T (=DSM 44701T), isolated from a smear-ripened cheese.</title>
        <authorList>
            <consortium name="US DOE Joint Genome Institute (JGI-PGF)"/>
            <person name="Walter F."/>
            <person name="Albersmeier A."/>
            <person name="Kalinowski J."/>
            <person name="Ruckert C."/>
        </authorList>
    </citation>
    <scope>NUCLEOTIDE SEQUENCE [LARGE SCALE GENOMIC DNA]</scope>
    <source>
        <strain evidence="5 6">IBRC-M 10912</strain>
    </source>
</reference>
<keyword evidence="2" id="KW-0479">Metal-binding</keyword>
<dbReference type="Gene3D" id="3.20.20.60">
    <property type="entry name" value="Phosphoenolpyruvate-binding domains"/>
    <property type="match status" value="1"/>
</dbReference>
<organism evidence="5 6">
    <name type="scientific">Natribaculum luteum</name>
    <dbReference type="NCBI Taxonomy" id="1586232"/>
    <lineage>
        <taxon>Archaea</taxon>
        <taxon>Methanobacteriati</taxon>
        <taxon>Methanobacteriota</taxon>
        <taxon>Stenosarchaea group</taxon>
        <taxon>Halobacteria</taxon>
        <taxon>Halobacteriales</taxon>
        <taxon>Natrialbaceae</taxon>
        <taxon>Natribaculum</taxon>
    </lineage>
</organism>
<accession>A0ABD5P4G1</accession>
<name>A0ABD5P4G1_9EURY</name>